<feature type="domain" description="Transposase zinc-ribbon" evidence="1">
    <location>
        <begin position="26"/>
        <end position="73"/>
    </location>
</feature>
<accession>A0AAW4VUR3</accession>
<proteinExistence type="predicted"/>
<comment type="caution">
    <text evidence="2">The sequence shown here is derived from an EMBL/GenBank/DDBJ whole genome shotgun (WGS) entry which is preliminary data.</text>
</comment>
<dbReference type="InterPro" id="IPR024442">
    <property type="entry name" value="Transposase_Zn_ribbon"/>
</dbReference>
<reference evidence="2" key="1">
    <citation type="submission" date="2021-10" db="EMBL/GenBank/DDBJ databases">
        <title>Collection of gut derived symbiotic bacterial strains cultured from healthy donors.</title>
        <authorList>
            <person name="Lin H."/>
            <person name="Littmann E."/>
            <person name="Kohout C."/>
            <person name="Pamer E.G."/>
        </authorList>
    </citation>
    <scope>NUCLEOTIDE SEQUENCE</scope>
    <source>
        <strain evidence="2">DFI.4.48</strain>
    </source>
</reference>
<dbReference type="Proteomes" id="UP001198439">
    <property type="component" value="Unassembled WGS sequence"/>
</dbReference>
<evidence type="ECO:0000259" key="1">
    <source>
        <dbReference type="Pfam" id="PF12760"/>
    </source>
</evidence>
<evidence type="ECO:0000313" key="2">
    <source>
        <dbReference type="EMBL" id="MCB8611045.1"/>
    </source>
</evidence>
<dbReference type="EMBL" id="JAJDKZ010000034">
    <property type="protein sequence ID" value="MCB8611045.1"/>
    <property type="molecule type" value="Genomic_DNA"/>
</dbReference>
<dbReference type="Pfam" id="PF12760">
    <property type="entry name" value="Zn_ribbon_IS1595"/>
    <property type="match status" value="1"/>
</dbReference>
<evidence type="ECO:0000313" key="3">
    <source>
        <dbReference type="Proteomes" id="UP001198439"/>
    </source>
</evidence>
<dbReference type="AlphaFoldDB" id="A0AAW4VUR3"/>
<gene>
    <name evidence="2" type="ORF">LJD69_10640</name>
</gene>
<organism evidence="2 3">
    <name type="scientific">Faecalibacillus faecis</name>
    <dbReference type="NCBI Taxonomy" id="1982628"/>
    <lineage>
        <taxon>Bacteria</taxon>
        <taxon>Bacillati</taxon>
        <taxon>Bacillota</taxon>
        <taxon>Erysipelotrichia</taxon>
        <taxon>Erysipelotrichales</taxon>
        <taxon>Coprobacillaceae</taxon>
        <taxon>Faecalibacillus</taxon>
    </lineage>
</organism>
<protein>
    <submittedName>
        <fullName evidence="2">Transposase</fullName>
    </submittedName>
</protein>
<sequence>MSNKVLKPKKASLYQFIQNYSNNIGNCIEFFKSMKWPGEFSCDRCGCHKYYLVKRVGKTKTSYVLECSSCHKQHSLLSGTIFQSCKLDLYKLLLGVFLFLNENKGISAINLCSILDVNHKTALLLENKCRILCH</sequence>
<name>A0AAW4VUR3_9FIRM</name>